<dbReference type="EMBL" id="CP003495">
    <property type="protein sequence ID" value="AFY29228.1"/>
    <property type="molecule type" value="Genomic_DNA"/>
</dbReference>
<organism evidence="2 3">
    <name type="scientific">Cyanobium gracile (strain ATCC 27147 / PCC 6307)</name>
    <dbReference type="NCBI Taxonomy" id="292564"/>
    <lineage>
        <taxon>Bacteria</taxon>
        <taxon>Bacillati</taxon>
        <taxon>Cyanobacteriota</taxon>
        <taxon>Cyanophyceae</taxon>
        <taxon>Synechococcales</taxon>
        <taxon>Prochlorococcaceae</taxon>
        <taxon>Cyanobium</taxon>
    </lineage>
</organism>
<name>K9P8C7_CYAGP</name>
<accession>K9P8C7</accession>
<gene>
    <name evidence="2" type="ordered locus">Cyagr_2109</name>
</gene>
<evidence type="ECO:0000259" key="1">
    <source>
        <dbReference type="Pfam" id="PF07862"/>
    </source>
</evidence>
<dbReference type="InterPro" id="IPR022516">
    <property type="entry name" value="CHP03798_Ocin"/>
</dbReference>
<evidence type="ECO:0000313" key="2">
    <source>
        <dbReference type="EMBL" id="AFY29228.1"/>
    </source>
</evidence>
<dbReference type="HOGENOM" id="CLU_208653_0_0_3"/>
<dbReference type="STRING" id="292564.Cyagr_2109"/>
<feature type="domain" description="Nif11" evidence="1">
    <location>
        <begin position="1"/>
        <end position="45"/>
    </location>
</feature>
<dbReference type="NCBIfam" id="TIGR03798">
    <property type="entry name" value="leader_Nif11"/>
    <property type="match status" value="1"/>
</dbReference>
<dbReference type="InterPro" id="IPR012903">
    <property type="entry name" value="Nif11"/>
</dbReference>
<dbReference type="Proteomes" id="UP000010388">
    <property type="component" value="Chromosome"/>
</dbReference>
<dbReference type="AlphaFoldDB" id="K9P8C7"/>
<proteinExistence type="predicted"/>
<evidence type="ECO:0000313" key="3">
    <source>
        <dbReference type="Proteomes" id="UP000010388"/>
    </source>
</evidence>
<dbReference type="RefSeq" id="WP_015109672.1">
    <property type="nucleotide sequence ID" value="NC_019675.1"/>
</dbReference>
<dbReference type="KEGG" id="cgc:Cyagr_2109"/>
<dbReference type="Pfam" id="PF07862">
    <property type="entry name" value="Nif11"/>
    <property type="match status" value="1"/>
</dbReference>
<protein>
    <submittedName>
        <fullName evidence="2">Bacteriocin propeptide, TIGR03798 family</fullName>
    </submittedName>
</protein>
<reference evidence="3" key="1">
    <citation type="journal article" date="2013" name="Proc. Natl. Acad. Sci. U.S.A.">
        <title>Improving the coverage of the cyanobacterial phylum using diversity-driven genome sequencing.</title>
        <authorList>
            <person name="Shih P.M."/>
            <person name="Wu D."/>
            <person name="Latifi A."/>
            <person name="Axen S.D."/>
            <person name="Fewer D.P."/>
            <person name="Talla E."/>
            <person name="Calteau A."/>
            <person name="Cai F."/>
            <person name="Tandeau de Marsac N."/>
            <person name="Rippka R."/>
            <person name="Herdman M."/>
            <person name="Sivonen K."/>
            <person name="Coursin T."/>
            <person name="Laurent T."/>
            <person name="Goodwin L."/>
            <person name="Nolan M."/>
            <person name="Davenport K.W."/>
            <person name="Han C.S."/>
            <person name="Rubin E.M."/>
            <person name="Eisen J.A."/>
            <person name="Woyke T."/>
            <person name="Gugger M."/>
            <person name="Kerfeld C.A."/>
        </authorList>
    </citation>
    <scope>NUCLEOTIDE SEQUENCE [LARGE SCALE GENOMIC DNA]</scope>
    <source>
        <strain evidence="3">ATCC 27147 / PCC 6307</strain>
    </source>
</reference>
<sequence>MSKSQLNAFLAKVAADPALKARVDAAADSDAVVAIALAEGHLFSPATLSRFSRT</sequence>